<protein>
    <submittedName>
        <fullName evidence="1">Uncharacterized protein</fullName>
    </submittedName>
</protein>
<keyword evidence="2" id="KW-1185">Reference proteome</keyword>
<evidence type="ECO:0000313" key="2">
    <source>
        <dbReference type="Proteomes" id="UP001140949"/>
    </source>
</evidence>
<dbReference type="EMBL" id="JANAVB010014600">
    <property type="protein sequence ID" value="KAJ6834272.1"/>
    <property type="molecule type" value="Genomic_DNA"/>
</dbReference>
<dbReference type="Proteomes" id="UP001140949">
    <property type="component" value="Unassembled WGS sequence"/>
</dbReference>
<proteinExistence type="predicted"/>
<sequence>MSPLLKLHIHYFVNFHRSWPRTCLSFSKRPSICSLGEEEEDASAEVSPHYNEE</sequence>
<organism evidence="1 2">
    <name type="scientific">Iris pallida</name>
    <name type="common">Sweet iris</name>
    <dbReference type="NCBI Taxonomy" id="29817"/>
    <lineage>
        <taxon>Eukaryota</taxon>
        <taxon>Viridiplantae</taxon>
        <taxon>Streptophyta</taxon>
        <taxon>Embryophyta</taxon>
        <taxon>Tracheophyta</taxon>
        <taxon>Spermatophyta</taxon>
        <taxon>Magnoliopsida</taxon>
        <taxon>Liliopsida</taxon>
        <taxon>Asparagales</taxon>
        <taxon>Iridaceae</taxon>
        <taxon>Iridoideae</taxon>
        <taxon>Irideae</taxon>
        <taxon>Iris</taxon>
    </lineage>
</organism>
<dbReference type="AlphaFoldDB" id="A0AAX6H0E4"/>
<gene>
    <name evidence="1" type="ORF">M6B38_336515</name>
</gene>
<reference evidence="1" key="2">
    <citation type="submission" date="2023-04" db="EMBL/GenBank/DDBJ databases">
        <authorList>
            <person name="Bruccoleri R.E."/>
            <person name="Oakeley E.J."/>
            <person name="Faust A.-M."/>
            <person name="Dessus-Babus S."/>
            <person name="Altorfer M."/>
            <person name="Burckhardt D."/>
            <person name="Oertli M."/>
            <person name="Naumann U."/>
            <person name="Petersen F."/>
            <person name="Wong J."/>
        </authorList>
    </citation>
    <scope>NUCLEOTIDE SEQUENCE</scope>
    <source>
        <strain evidence="1">GSM-AAB239-AS_SAM_17_03QT</strain>
        <tissue evidence="1">Leaf</tissue>
    </source>
</reference>
<accession>A0AAX6H0E4</accession>
<evidence type="ECO:0000313" key="1">
    <source>
        <dbReference type="EMBL" id="KAJ6834272.1"/>
    </source>
</evidence>
<name>A0AAX6H0E4_IRIPA</name>
<comment type="caution">
    <text evidence="1">The sequence shown here is derived from an EMBL/GenBank/DDBJ whole genome shotgun (WGS) entry which is preliminary data.</text>
</comment>
<reference evidence="1" key="1">
    <citation type="journal article" date="2023" name="GigaByte">
        <title>Genome assembly of the bearded iris, Iris pallida Lam.</title>
        <authorList>
            <person name="Bruccoleri R.E."/>
            <person name="Oakeley E.J."/>
            <person name="Faust A.M.E."/>
            <person name="Altorfer M."/>
            <person name="Dessus-Babus S."/>
            <person name="Burckhardt D."/>
            <person name="Oertli M."/>
            <person name="Naumann U."/>
            <person name="Petersen F."/>
            <person name="Wong J."/>
        </authorList>
    </citation>
    <scope>NUCLEOTIDE SEQUENCE</scope>
    <source>
        <strain evidence="1">GSM-AAB239-AS_SAM_17_03QT</strain>
    </source>
</reference>